<gene>
    <name evidence="1" type="ORF">CHYS00102_LOCUS7160</name>
</gene>
<accession>A0A7S1BA02</accession>
<name>A0A7S1BA02_9STRA</name>
<protein>
    <submittedName>
        <fullName evidence="1">Uncharacterized protein</fullName>
    </submittedName>
</protein>
<evidence type="ECO:0000313" key="1">
    <source>
        <dbReference type="EMBL" id="CAD8879975.1"/>
    </source>
</evidence>
<dbReference type="EMBL" id="HBFR01009898">
    <property type="protein sequence ID" value="CAD8879975.1"/>
    <property type="molecule type" value="Transcribed_RNA"/>
</dbReference>
<proteinExistence type="predicted"/>
<dbReference type="AlphaFoldDB" id="A0A7S1BA02"/>
<reference evidence="1" key="1">
    <citation type="submission" date="2021-01" db="EMBL/GenBank/DDBJ databases">
        <authorList>
            <person name="Corre E."/>
            <person name="Pelletier E."/>
            <person name="Niang G."/>
            <person name="Scheremetjew M."/>
            <person name="Finn R."/>
            <person name="Kale V."/>
            <person name="Holt S."/>
            <person name="Cochrane G."/>
            <person name="Meng A."/>
            <person name="Brown T."/>
            <person name="Cohen L."/>
        </authorList>
    </citation>
    <scope>NUCLEOTIDE SEQUENCE</scope>
    <source>
        <strain evidence="1">308</strain>
    </source>
</reference>
<sequence length="234" mass="25303">MKIIKLNALLPSRCVGIICSVLTLIAAGMFKWRDIVPTSDNDNSKTKAFVNSFSSLSNSLPGGSGEVPDLPPFLTTLSKDDDDYDDLYNIMTKYALKSEGVGGFKEAEIVAFTREHVSYRLYGGKAELCGHWWTMDSPSGTSEDFDEHFAVCPEWNDATTIGHCTVPPGYKAIVGIGQTATCADGEVLDPPASVLQLYGDVCAITDIVCTFCSAHQFSLETSACVANNDTSRFL</sequence>
<organism evidence="1">
    <name type="scientific">Corethron hystrix</name>
    <dbReference type="NCBI Taxonomy" id="216773"/>
    <lineage>
        <taxon>Eukaryota</taxon>
        <taxon>Sar</taxon>
        <taxon>Stramenopiles</taxon>
        <taxon>Ochrophyta</taxon>
        <taxon>Bacillariophyta</taxon>
        <taxon>Coscinodiscophyceae</taxon>
        <taxon>Corethrophycidae</taxon>
        <taxon>Corethrales</taxon>
        <taxon>Corethraceae</taxon>
        <taxon>Corethron</taxon>
    </lineage>
</organism>